<dbReference type="PROSITE" id="PS51192">
    <property type="entry name" value="HELICASE_ATP_BIND_1"/>
    <property type="match status" value="1"/>
</dbReference>
<dbReference type="InterPro" id="IPR000629">
    <property type="entry name" value="RNA-helicase_DEAD-box_CS"/>
</dbReference>
<feature type="compositionally biased region" description="Pro residues" evidence="16">
    <location>
        <begin position="20"/>
        <end position="30"/>
    </location>
</feature>
<dbReference type="EMBL" id="JAEPRD010000052">
    <property type="protein sequence ID" value="KAG2203399.1"/>
    <property type="molecule type" value="Genomic_DNA"/>
</dbReference>
<dbReference type="InterPro" id="IPR014014">
    <property type="entry name" value="RNA_helicase_DEAD_Q_motif"/>
</dbReference>
<feature type="domain" description="DEAD-box RNA helicase Q" evidence="20">
    <location>
        <begin position="279"/>
        <end position="307"/>
    </location>
</feature>
<gene>
    <name evidence="21" type="ORF">INT47_010097</name>
</gene>
<evidence type="ECO:0000256" key="9">
    <source>
        <dbReference type="ARBA" id="ARBA00024352"/>
    </source>
</evidence>
<evidence type="ECO:0000256" key="12">
    <source>
        <dbReference type="ARBA" id="ARBA00032223"/>
    </source>
</evidence>
<name>A0A8H7R2P3_9FUNG</name>
<evidence type="ECO:0000256" key="10">
    <source>
        <dbReference type="ARBA" id="ARBA00024412"/>
    </source>
</evidence>
<evidence type="ECO:0000256" key="16">
    <source>
        <dbReference type="SAM" id="MobiDB-lite"/>
    </source>
</evidence>
<feature type="compositionally biased region" description="Basic residues" evidence="16">
    <location>
        <begin position="1"/>
        <end position="15"/>
    </location>
</feature>
<comment type="function">
    <text evidence="11">ATP-dependent RNA helicase which is a subunit of the eIF4F complex involved in cap recognition and is required for mRNA binding to ribosome. In the current model of translation initiation, eIF4A unwinds RNA secondary structures in the 5'-UTR of mRNAs which is necessary to allow efficient binding of the small ribosomal subunit, and subsequent scanning for the initiator codon.</text>
</comment>
<evidence type="ECO:0000256" key="17">
    <source>
        <dbReference type="SAM" id="Phobius"/>
    </source>
</evidence>
<dbReference type="GO" id="GO:0016787">
    <property type="term" value="F:hydrolase activity"/>
    <property type="evidence" value="ECO:0007669"/>
    <property type="project" value="UniProtKB-KW"/>
</dbReference>
<dbReference type="EC" id="3.6.4.13" evidence="1"/>
<dbReference type="Gene3D" id="3.40.50.150">
    <property type="entry name" value="Vaccinia Virus protein VP39"/>
    <property type="match status" value="1"/>
</dbReference>
<keyword evidence="4 15" id="KW-0378">Hydrolase</keyword>
<feature type="region of interest" description="Disordered" evidence="16">
    <location>
        <begin position="1"/>
        <end position="31"/>
    </location>
</feature>
<comment type="similarity">
    <text evidence="9">Belongs to the DEAD box helicase family. eIF4A subfamily.</text>
</comment>
<dbReference type="SMART" id="SM00487">
    <property type="entry name" value="DEXDc"/>
    <property type="match status" value="1"/>
</dbReference>
<keyword evidence="6 15" id="KW-0067">ATP-binding</keyword>
<dbReference type="GO" id="GO:0003724">
    <property type="term" value="F:RNA helicase activity"/>
    <property type="evidence" value="ECO:0007669"/>
    <property type="project" value="UniProtKB-EC"/>
</dbReference>
<dbReference type="Gene3D" id="3.40.50.300">
    <property type="entry name" value="P-loop containing nucleotide triphosphate hydrolases"/>
    <property type="match status" value="2"/>
</dbReference>
<dbReference type="FunFam" id="3.40.50.300:FF:000031">
    <property type="entry name" value="Eukaryotic initiation factor 4A-III"/>
    <property type="match status" value="1"/>
</dbReference>
<dbReference type="GO" id="GO:0003743">
    <property type="term" value="F:translation initiation factor activity"/>
    <property type="evidence" value="ECO:0007669"/>
    <property type="project" value="UniProtKB-KW"/>
</dbReference>
<evidence type="ECO:0000256" key="14">
    <source>
        <dbReference type="PROSITE-ProRule" id="PRU00552"/>
    </source>
</evidence>
<keyword evidence="22" id="KW-1185">Reference proteome</keyword>
<dbReference type="GO" id="GO:0005524">
    <property type="term" value="F:ATP binding"/>
    <property type="evidence" value="ECO:0007669"/>
    <property type="project" value="UniProtKB-KW"/>
</dbReference>
<dbReference type="PANTHER" id="PTHR47958">
    <property type="entry name" value="ATP-DEPENDENT RNA HELICASE DBP3"/>
    <property type="match status" value="1"/>
</dbReference>
<dbReference type="Pfam" id="PF00271">
    <property type="entry name" value="Helicase_C"/>
    <property type="match status" value="1"/>
</dbReference>
<dbReference type="InterPro" id="IPR029063">
    <property type="entry name" value="SAM-dependent_MTases_sf"/>
</dbReference>
<dbReference type="CDD" id="cd18046">
    <property type="entry name" value="DEADc_EIF4AII_EIF4AI_DDX2"/>
    <property type="match status" value="1"/>
</dbReference>
<evidence type="ECO:0000259" key="20">
    <source>
        <dbReference type="PROSITE" id="PS51195"/>
    </source>
</evidence>
<evidence type="ECO:0000256" key="13">
    <source>
        <dbReference type="ARBA" id="ARBA00047984"/>
    </source>
</evidence>
<dbReference type="GO" id="GO:0003723">
    <property type="term" value="F:RNA binding"/>
    <property type="evidence" value="ECO:0007669"/>
    <property type="project" value="UniProtKB-KW"/>
</dbReference>
<keyword evidence="8" id="KW-0648">Protein biosynthesis</keyword>
<dbReference type="InterPro" id="IPR014001">
    <property type="entry name" value="Helicase_ATP-bd"/>
</dbReference>
<keyword evidence="3 15" id="KW-0547">Nucleotide-binding</keyword>
<dbReference type="PROSITE" id="PS00039">
    <property type="entry name" value="DEAD_ATP_HELICASE"/>
    <property type="match status" value="1"/>
</dbReference>
<dbReference type="InterPro" id="IPR001650">
    <property type="entry name" value="Helicase_C-like"/>
</dbReference>
<evidence type="ECO:0000259" key="18">
    <source>
        <dbReference type="PROSITE" id="PS51192"/>
    </source>
</evidence>
<evidence type="ECO:0000256" key="15">
    <source>
        <dbReference type="RuleBase" id="RU000492"/>
    </source>
</evidence>
<dbReference type="Pfam" id="PF13489">
    <property type="entry name" value="Methyltransf_23"/>
    <property type="match status" value="1"/>
</dbReference>
<evidence type="ECO:0000313" key="22">
    <source>
        <dbReference type="Proteomes" id="UP000603453"/>
    </source>
</evidence>
<dbReference type="InterPro" id="IPR027417">
    <property type="entry name" value="P-loop_NTPase"/>
</dbReference>
<comment type="caution">
    <text evidence="21">The sequence shown here is derived from an EMBL/GenBank/DDBJ whole genome shotgun (WGS) entry which is preliminary data.</text>
</comment>
<evidence type="ECO:0000259" key="19">
    <source>
        <dbReference type="PROSITE" id="PS51194"/>
    </source>
</evidence>
<feature type="transmembrane region" description="Helical" evidence="17">
    <location>
        <begin position="38"/>
        <end position="57"/>
    </location>
</feature>
<evidence type="ECO:0000256" key="11">
    <source>
        <dbReference type="ARBA" id="ARBA00024769"/>
    </source>
</evidence>
<evidence type="ECO:0000256" key="8">
    <source>
        <dbReference type="ARBA" id="ARBA00022917"/>
    </source>
</evidence>
<dbReference type="AlphaFoldDB" id="A0A8H7R2P3"/>
<dbReference type="CDD" id="cd18787">
    <property type="entry name" value="SF2_C_DEAD"/>
    <property type="match status" value="1"/>
</dbReference>
<keyword evidence="5 15" id="KW-0347">Helicase</keyword>
<accession>A0A8H7R2P3</accession>
<keyword evidence="17" id="KW-0812">Transmembrane</keyword>
<dbReference type="InterPro" id="IPR044728">
    <property type="entry name" value="EIF4A_DEADc"/>
</dbReference>
<evidence type="ECO:0000256" key="2">
    <source>
        <dbReference type="ARBA" id="ARBA00022540"/>
    </source>
</evidence>
<dbReference type="SUPFAM" id="SSF52540">
    <property type="entry name" value="P-loop containing nucleoside triphosphate hydrolases"/>
    <property type="match status" value="1"/>
</dbReference>
<sequence length="653" mass="74000">MSTRKALHKASHGLKYKPIYTPPPPPPPPKVKPRLGPILLGGSLLYVTATYVSMLVFKSKSDVNDMVSGNGPEDPTLTPKSFDTSSVWETVAKKYDDEINWDEIIMGVGLLRRWLVGKAKGDVLEVSTGTGRNFSYYKADQVTSATFTDRHEPMLNEAKEKFEKYQGKFHQAFFETASVEEKQNKKYDTIVDTFGLCSCGDPVEALVQLADQCKSQESRILLLEHGRSHYDWLNRLLDTNLDKHVKQWGCWWNRDIMGLFGDERVKEKLEISNWDEVVDNFDNMNLKPELLRGVYAYGFERPSAIQQRAIMPVIKGHDVIAQAQSGTGKTATFSISVLQSIDVDLKEPQALILAPTRELALQIQKVVLALGDFMGIKSHACIGGTNVREDIATLQSGVQVVVGTPGRVFDMIQNRRAFNTKSMKMFVLDEADEMLSRGFKDQIYDVFQLMPETTQVVLLSATMPSEVLEVTKKFMRDPIRILVKRDELTLEGIKQFYIAVDKEEWKLDTLCDLYETVTITQAVIFCNTRRKVDWLTDKLQAREFTVSAMHGDMDQAQRDVIMKEFRSGSSRVLITTDLLARGIDVQQVSLVINYDLPSNRENYIHRIGRGGRFGRKGVAINFVSGDDVRAMRDIEQFYNTQIDEMPMNVADLI</sequence>
<evidence type="ECO:0000313" key="21">
    <source>
        <dbReference type="EMBL" id="KAG2203399.1"/>
    </source>
</evidence>
<feature type="short sequence motif" description="Q motif" evidence="14">
    <location>
        <begin position="279"/>
        <end position="307"/>
    </location>
</feature>
<dbReference type="SUPFAM" id="SSF53335">
    <property type="entry name" value="S-adenosyl-L-methionine-dependent methyltransferases"/>
    <property type="match status" value="1"/>
</dbReference>
<evidence type="ECO:0000256" key="5">
    <source>
        <dbReference type="ARBA" id="ARBA00022806"/>
    </source>
</evidence>
<evidence type="ECO:0000256" key="3">
    <source>
        <dbReference type="ARBA" id="ARBA00022741"/>
    </source>
</evidence>
<protein>
    <recommendedName>
        <fullName evidence="10">ATP-dependent RNA helicase eIF4A</fullName>
        <ecNumber evidence="1">3.6.4.13</ecNumber>
    </recommendedName>
    <alternativeName>
        <fullName evidence="12">Eukaryotic initiation factor 4A</fullName>
    </alternativeName>
</protein>
<keyword evidence="2" id="KW-0396">Initiation factor</keyword>
<evidence type="ECO:0000256" key="7">
    <source>
        <dbReference type="ARBA" id="ARBA00022884"/>
    </source>
</evidence>
<keyword evidence="7" id="KW-0694">RNA-binding</keyword>
<evidence type="ECO:0000256" key="1">
    <source>
        <dbReference type="ARBA" id="ARBA00012552"/>
    </source>
</evidence>
<dbReference type="Pfam" id="PF00270">
    <property type="entry name" value="DEAD"/>
    <property type="match status" value="1"/>
</dbReference>
<dbReference type="InterPro" id="IPR011545">
    <property type="entry name" value="DEAD/DEAH_box_helicase_dom"/>
</dbReference>
<evidence type="ECO:0000256" key="4">
    <source>
        <dbReference type="ARBA" id="ARBA00022801"/>
    </source>
</evidence>
<proteinExistence type="inferred from homology"/>
<dbReference type="PROSITE" id="PS51194">
    <property type="entry name" value="HELICASE_CTER"/>
    <property type="match status" value="1"/>
</dbReference>
<keyword evidence="17" id="KW-0472">Membrane</keyword>
<organism evidence="21 22">
    <name type="scientific">Mucor saturninus</name>
    <dbReference type="NCBI Taxonomy" id="64648"/>
    <lineage>
        <taxon>Eukaryota</taxon>
        <taxon>Fungi</taxon>
        <taxon>Fungi incertae sedis</taxon>
        <taxon>Mucoromycota</taxon>
        <taxon>Mucoromycotina</taxon>
        <taxon>Mucoromycetes</taxon>
        <taxon>Mucorales</taxon>
        <taxon>Mucorineae</taxon>
        <taxon>Mucoraceae</taxon>
        <taxon>Mucor</taxon>
    </lineage>
</organism>
<dbReference type="FunFam" id="3.40.50.300:FF:000089">
    <property type="entry name" value="Eukaryotic initiation factor 4A-II"/>
    <property type="match status" value="1"/>
</dbReference>
<dbReference type="OrthoDB" id="10265785at2759"/>
<reference evidence="21" key="1">
    <citation type="submission" date="2020-12" db="EMBL/GenBank/DDBJ databases">
        <title>Metabolic potential, ecology and presence of endohyphal bacteria is reflected in genomic diversity of Mucoromycotina.</title>
        <authorList>
            <person name="Muszewska A."/>
            <person name="Okrasinska A."/>
            <person name="Steczkiewicz K."/>
            <person name="Drgas O."/>
            <person name="Orlowska M."/>
            <person name="Perlinska-Lenart U."/>
            <person name="Aleksandrzak-Piekarczyk T."/>
            <person name="Szatraj K."/>
            <person name="Zielenkiewicz U."/>
            <person name="Pilsyk S."/>
            <person name="Malc E."/>
            <person name="Mieczkowski P."/>
            <person name="Kruszewska J.S."/>
            <person name="Biernat P."/>
            <person name="Pawlowska J."/>
        </authorList>
    </citation>
    <scope>NUCLEOTIDE SEQUENCE</scope>
    <source>
        <strain evidence="21">WA0000017839</strain>
    </source>
</reference>
<feature type="domain" description="Helicase ATP-binding" evidence="18">
    <location>
        <begin position="310"/>
        <end position="481"/>
    </location>
</feature>
<keyword evidence="17" id="KW-1133">Transmembrane helix</keyword>
<feature type="domain" description="Helicase C-terminal" evidence="19">
    <location>
        <begin position="492"/>
        <end position="653"/>
    </location>
</feature>
<dbReference type="SMART" id="SM00490">
    <property type="entry name" value="HELICc"/>
    <property type="match status" value="1"/>
</dbReference>
<dbReference type="Proteomes" id="UP000603453">
    <property type="component" value="Unassembled WGS sequence"/>
</dbReference>
<evidence type="ECO:0000256" key="6">
    <source>
        <dbReference type="ARBA" id="ARBA00022840"/>
    </source>
</evidence>
<comment type="catalytic activity">
    <reaction evidence="13">
        <text>ATP + H2O = ADP + phosphate + H(+)</text>
        <dbReference type="Rhea" id="RHEA:13065"/>
        <dbReference type="ChEBI" id="CHEBI:15377"/>
        <dbReference type="ChEBI" id="CHEBI:15378"/>
        <dbReference type="ChEBI" id="CHEBI:30616"/>
        <dbReference type="ChEBI" id="CHEBI:43474"/>
        <dbReference type="ChEBI" id="CHEBI:456216"/>
        <dbReference type="EC" id="3.6.4.13"/>
    </reaction>
</comment>
<dbReference type="PROSITE" id="PS51195">
    <property type="entry name" value="Q_MOTIF"/>
    <property type="match status" value="1"/>
</dbReference>